<evidence type="ECO:0000313" key="3">
    <source>
        <dbReference type="Proteomes" id="UP000297245"/>
    </source>
</evidence>
<dbReference type="CDD" id="cd02440">
    <property type="entry name" value="AdoMet_MTases"/>
    <property type="match status" value="1"/>
</dbReference>
<evidence type="ECO:0000259" key="1">
    <source>
        <dbReference type="Pfam" id="PF13649"/>
    </source>
</evidence>
<dbReference type="EMBL" id="ML179232">
    <property type="protein sequence ID" value="THU94068.1"/>
    <property type="molecule type" value="Genomic_DNA"/>
</dbReference>
<organism evidence="2 3">
    <name type="scientific">Dendrothele bispora (strain CBS 962.96)</name>
    <dbReference type="NCBI Taxonomy" id="1314807"/>
    <lineage>
        <taxon>Eukaryota</taxon>
        <taxon>Fungi</taxon>
        <taxon>Dikarya</taxon>
        <taxon>Basidiomycota</taxon>
        <taxon>Agaricomycotina</taxon>
        <taxon>Agaricomycetes</taxon>
        <taxon>Agaricomycetidae</taxon>
        <taxon>Agaricales</taxon>
        <taxon>Agaricales incertae sedis</taxon>
        <taxon>Dendrothele</taxon>
    </lineage>
</organism>
<dbReference type="Proteomes" id="UP000297245">
    <property type="component" value="Unassembled WGS sequence"/>
</dbReference>
<protein>
    <recommendedName>
        <fullName evidence="1">Methyltransferase domain-containing protein</fullName>
    </recommendedName>
</protein>
<gene>
    <name evidence="2" type="ORF">K435DRAFT_860889</name>
</gene>
<dbReference type="OrthoDB" id="184880at2759"/>
<keyword evidence="3" id="KW-1185">Reference proteome</keyword>
<accession>A0A4S8LXZ6</accession>
<sequence length="318" mass="35029">MEEKGSLYPIPAGSIEKERLDKQYVMKKSYYGWSSAVPPSIDLTQVNKILDVAAGTCVWVLDLVNSPGIEHRLSSLDLYACDINSKFFPDSAVTEAFGIQTFEQDVTKPFPTEMHGTYDLVHVSMLFLCLTKDGWKAALENCYTLLKPGGIFIIDECDPILYTCSNPPPAPDSSGHCLEDCLNGETWFQKANCMYTGFSLHQGFVADLTFHLCNMLEEVGFHITDTKSAAGPLGKTCSTYKGLGGVSLAEYEVFSTECIHFTITNLAAASFKRGALQIPSGNYITMEEDMQKVLIEIKEGLEQEGALITGRYCVGVKK</sequence>
<dbReference type="Gene3D" id="3.40.50.150">
    <property type="entry name" value="Vaccinia Virus protein VP39"/>
    <property type="match status" value="1"/>
</dbReference>
<proteinExistence type="predicted"/>
<name>A0A4S8LXZ6_DENBC</name>
<evidence type="ECO:0000313" key="2">
    <source>
        <dbReference type="EMBL" id="THU94068.1"/>
    </source>
</evidence>
<dbReference type="Pfam" id="PF13649">
    <property type="entry name" value="Methyltransf_25"/>
    <property type="match status" value="1"/>
</dbReference>
<dbReference type="AlphaFoldDB" id="A0A4S8LXZ6"/>
<dbReference type="InterPro" id="IPR041698">
    <property type="entry name" value="Methyltransf_25"/>
</dbReference>
<reference evidence="2 3" key="1">
    <citation type="journal article" date="2019" name="Nat. Ecol. Evol.">
        <title>Megaphylogeny resolves global patterns of mushroom evolution.</title>
        <authorList>
            <person name="Varga T."/>
            <person name="Krizsan K."/>
            <person name="Foldi C."/>
            <person name="Dima B."/>
            <person name="Sanchez-Garcia M."/>
            <person name="Sanchez-Ramirez S."/>
            <person name="Szollosi G.J."/>
            <person name="Szarkandi J.G."/>
            <person name="Papp V."/>
            <person name="Albert L."/>
            <person name="Andreopoulos W."/>
            <person name="Angelini C."/>
            <person name="Antonin V."/>
            <person name="Barry K.W."/>
            <person name="Bougher N.L."/>
            <person name="Buchanan P."/>
            <person name="Buyck B."/>
            <person name="Bense V."/>
            <person name="Catcheside P."/>
            <person name="Chovatia M."/>
            <person name="Cooper J."/>
            <person name="Damon W."/>
            <person name="Desjardin D."/>
            <person name="Finy P."/>
            <person name="Geml J."/>
            <person name="Haridas S."/>
            <person name="Hughes K."/>
            <person name="Justo A."/>
            <person name="Karasinski D."/>
            <person name="Kautmanova I."/>
            <person name="Kiss B."/>
            <person name="Kocsube S."/>
            <person name="Kotiranta H."/>
            <person name="LaButti K.M."/>
            <person name="Lechner B.E."/>
            <person name="Liimatainen K."/>
            <person name="Lipzen A."/>
            <person name="Lukacs Z."/>
            <person name="Mihaltcheva S."/>
            <person name="Morgado L.N."/>
            <person name="Niskanen T."/>
            <person name="Noordeloos M.E."/>
            <person name="Ohm R.A."/>
            <person name="Ortiz-Santana B."/>
            <person name="Ovrebo C."/>
            <person name="Racz N."/>
            <person name="Riley R."/>
            <person name="Savchenko A."/>
            <person name="Shiryaev A."/>
            <person name="Soop K."/>
            <person name="Spirin V."/>
            <person name="Szebenyi C."/>
            <person name="Tomsovsky M."/>
            <person name="Tulloss R.E."/>
            <person name="Uehling J."/>
            <person name="Grigoriev I.V."/>
            <person name="Vagvolgyi C."/>
            <person name="Papp T."/>
            <person name="Martin F.M."/>
            <person name="Miettinen O."/>
            <person name="Hibbett D.S."/>
            <person name="Nagy L.G."/>
        </authorList>
    </citation>
    <scope>NUCLEOTIDE SEQUENCE [LARGE SCALE GENOMIC DNA]</scope>
    <source>
        <strain evidence="2 3">CBS 962.96</strain>
    </source>
</reference>
<feature type="domain" description="Methyltransferase" evidence="1">
    <location>
        <begin position="49"/>
        <end position="150"/>
    </location>
</feature>
<dbReference type="InterPro" id="IPR029063">
    <property type="entry name" value="SAM-dependent_MTases_sf"/>
</dbReference>
<dbReference type="SUPFAM" id="SSF53335">
    <property type="entry name" value="S-adenosyl-L-methionine-dependent methyltransferases"/>
    <property type="match status" value="1"/>
</dbReference>